<dbReference type="Pfam" id="PF01416">
    <property type="entry name" value="PseudoU_synth_1"/>
    <property type="match status" value="1"/>
</dbReference>
<dbReference type="InterPro" id="IPR020095">
    <property type="entry name" value="PsdUridine_synth_TruA_C"/>
</dbReference>
<dbReference type="EC" id="5.4.99.12" evidence="4"/>
<sequence>MARSRGPAAWPGGGSRPRVTASLAWFLVTTADAAPVRVRLDLSYDGTGFAGWATQPGLRTVQGTLEAALGTVLRHPDPRLTVAGRTDAGVHARGQVAHLDLPADVWQAVRGRMAGSPGEVLVRRLAGVLPPDVVVHRAAPAPPGFDARFSPLWRRYAYRIVDDLTRVDPLRRAHVVRHRVPLDAEAMARAAAPLVGLHDFLAFCKPRPEATTVRTLQVLDVVRPTDGADADLVVVTVQADAFCHTMVRSLVGALTVVGEGRKPETWPAELLASRVRASAVAPAHGLTLEQIAYPDDAELAARAEATRARRAPLPPGARADVEDPDAGA</sequence>
<organism evidence="8 9">
    <name type="scientific">Actinotalea fermentans</name>
    <dbReference type="NCBI Taxonomy" id="43671"/>
    <lineage>
        <taxon>Bacteria</taxon>
        <taxon>Bacillati</taxon>
        <taxon>Actinomycetota</taxon>
        <taxon>Actinomycetes</taxon>
        <taxon>Micrococcales</taxon>
        <taxon>Cellulomonadaceae</taxon>
        <taxon>Actinotalea</taxon>
    </lineage>
</organism>
<evidence type="ECO:0000313" key="8">
    <source>
        <dbReference type="EMBL" id="GEN80819.1"/>
    </source>
</evidence>
<dbReference type="PANTHER" id="PTHR11142:SF0">
    <property type="entry name" value="TRNA PSEUDOURIDINE SYNTHASE-LIKE 1"/>
    <property type="match status" value="1"/>
</dbReference>
<evidence type="ECO:0000256" key="1">
    <source>
        <dbReference type="ARBA" id="ARBA00009375"/>
    </source>
</evidence>
<feature type="active site" description="Nucleophile" evidence="4">
    <location>
        <position position="87"/>
    </location>
</feature>
<dbReference type="EMBL" id="BJYK01000009">
    <property type="protein sequence ID" value="GEN80819.1"/>
    <property type="molecule type" value="Genomic_DNA"/>
</dbReference>
<comment type="caution">
    <text evidence="8">The sequence shown here is derived from an EMBL/GenBank/DDBJ whole genome shotgun (WGS) entry which is preliminary data.</text>
</comment>
<gene>
    <name evidence="4 8" type="primary">truA</name>
    <name evidence="8" type="ORF">AFE02nite_25530</name>
</gene>
<keyword evidence="9" id="KW-1185">Reference proteome</keyword>
<comment type="caution">
    <text evidence="4">Lacks conserved residue(s) required for the propagation of feature annotation.</text>
</comment>
<keyword evidence="2 4" id="KW-0819">tRNA processing</keyword>
<dbReference type="Proteomes" id="UP000321484">
    <property type="component" value="Unassembled WGS sequence"/>
</dbReference>
<name>A0A511Z057_9CELL</name>
<evidence type="ECO:0000259" key="7">
    <source>
        <dbReference type="Pfam" id="PF01416"/>
    </source>
</evidence>
<evidence type="ECO:0000256" key="2">
    <source>
        <dbReference type="ARBA" id="ARBA00022694"/>
    </source>
</evidence>
<dbReference type="CDD" id="cd02570">
    <property type="entry name" value="PseudoU_synth_EcTruA"/>
    <property type="match status" value="1"/>
</dbReference>
<dbReference type="AlphaFoldDB" id="A0A511Z057"/>
<evidence type="ECO:0000313" key="9">
    <source>
        <dbReference type="Proteomes" id="UP000321484"/>
    </source>
</evidence>
<dbReference type="InterPro" id="IPR001406">
    <property type="entry name" value="PsdUridine_synth_TruA"/>
</dbReference>
<dbReference type="NCBIfam" id="TIGR00071">
    <property type="entry name" value="hisT_truA"/>
    <property type="match status" value="1"/>
</dbReference>
<dbReference type="SUPFAM" id="SSF55120">
    <property type="entry name" value="Pseudouridine synthase"/>
    <property type="match status" value="1"/>
</dbReference>
<evidence type="ECO:0000256" key="4">
    <source>
        <dbReference type="HAMAP-Rule" id="MF_00171"/>
    </source>
</evidence>
<protein>
    <recommendedName>
        <fullName evidence="4">tRNA pseudouridine synthase A</fullName>
        <ecNumber evidence="4">5.4.99.12</ecNumber>
    </recommendedName>
    <alternativeName>
        <fullName evidence="4">tRNA pseudouridine(38-40) synthase</fullName>
    </alternativeName>
    <alternativeName>
        <fullName evidence="4">tRNA pseudouridylate synthase I</fullName>
    </alternativeName>
    <alternativeName>
        <fullName evidence="4">tRNA-uridine isomerase I</fullName>
    </alternativeName>
</protein>
<dbReference type="InterPro" id="IPR020097">
    <property type="entry name" value="PsdUridine_synth_TruA_a/b_dom"/>
</dbReference>
<keyword evidence="3 4" id="KW-0413">Isomerase</keyword>
<dbReference type="InterPro" id="IPR020094">
    <property type="entry name" value="TruA/RsuA/RluB/E/F_N"/>
</dbReference>
<dbReference type="GO" id="GO:0160147">
    <property type="term" value="F:tRNA pseudouridine(38-40) synthase activity"/>
    <property type="evidence" value="ECO:0007669"/>
    <property type="project" value="UniProtKB-EC"/>
</dbReference>
<evidence type="ECO:0000256" key="5">
    <source>
        <dbReference type="RuleBase" id="RU003792"/>
    </source>
</evidence>
<feature type="domain" description="Pseudouridine synthase I TruA alpha/beta" evidence="7">
    <location>
        <begin position="190"/>
        <end position="294"/>
    </location>
</feature>
<dbReference type="HAMAP" id="MF_00171">
    <property type="entry name" value="TruA"/>
    <property type="match status" value="1"/>
</dbReference>
<reference evidence="8 9" key="1">
    <citation type="submission" date="2019-07" db="EMBL/GenBank/DDBJ databases">
        <title>Whole genome shotgun sequence of Actinotalea fermentans NBRC 105374.</title>
        <authorList>
            <person name="Hosoyama A."/>
            <person name="Uohara A."/>
            <person name="Ohji S."/>
            <person name="Ichikawa N."/>
        </authorList>
    </citation>
    <scope>NUCLEOTIDE SEQUENCE [LARGE SCALE GENOMIC DNA]</scope>
    <source>
        <strain evidence="8 9">NBRC 105374</strain>
    </source>
</reference>
<feature type="binding site" evidence="4">
    <location>
        <position position="156"/>
    </location>
    <ligand>
        <name>substrate</name>
    </ligand>
</feature>
<accession>A0A511Z057</accession>
<dbReference type="GO" id="GO:0003723">
    <property type="term" value="F:RNA binding"/>
    <property type="evidence" value="ECO:0007669"/>
    <property type="project" value="InterPro"/>
</dbReference>
<feature type="region of interest" description="Disordered" evidence="6">
    <location>
        <begin position="303"/>
        <end position="328"/>
    </location>
</feature>
<comment type="similarity">
    <text evidence="1 4 5">Belongs to the tRNA pseudouridine synthase TruA family.</text>
</comment>
<dbReference type="Gene3D" id="3.30.70.580">
    <property type="entry name" value="Pseudouridine synthase I, catalytic domain, N-terminal subdomain"/>
    <property type="match status" value="1"/>
</dbReference>
<dbReference type="FunFam" id="3.30.70.660:FF:000003">
    <property type="entry name" value="tRNA pseudouridine synthase A"/>
    <property type="match status" value="1"/>
</dbReference>
<comment type="subunit">
    <text evidence="4">Homodimer.</text>
</comment>
<evidence type="ECO:0000256" key="3">
    <source>
        <dbReference type="ARBA" id="ARBA00023235"/>
    </source>
</evidence>
<comment type="catalytic activity">
    <reaction evidence="4 5">
        <text>uridine(38/39/40) in tRNA = pseudouridine(38/39/40) in tRNA</text>
        <dbReference type="Rhea" id="RHEA:22376"/>
        <dbReference type="Rhea" id="RHEA-COMP:10085"/>
        <dbReference type="Rhea" id="RHEA-COMP:10087"/>
        <dbReference type="ChEBI" id="CHEBI:65314"/>
        <dbReference type="ChEBI" id="CHEBI:65315"/>
        <dbReference type="EC" id="5.4.99.12"/>
    </reaction>
</comment>
<comment type="function">
    <text evidence="4">Formation of pseudouridine at positions 38, 39 and 40 in the anticodon stem and loop of transfer RNAs.</text>
</comment>
<dbReference type="GO" id="GO:0031119">
    <property type="term" value="P:tRNA pseudouridine synthesis"/>
    <property type="evidence" value="ECO:0007669"/>
    <property type="project" value="UniProtKB-UniRule"/>
</dbReference>
<evidence type="ECO:0000256" key="6">
    <source>
        <dbReference type="SAM" id="MobiDB-lite"/>
    </source>
</evidence>
<dbReference type="Gene3D" id="3.30.70.660">
    <property type="entry name" value="Pseudouridine synthase I, catalytic domain, C-terminal subdomain"/>
    <property type="match status" value="1"/>
</dbReference>
<proteinExistence type="inferred from homology"/>
<dbReference type="InterPro" id="IPR020103">
    <property type="entry name" value="PsdUridine_synth_cat_dom_sf"/>
</dbReference>
<dbReference type="PANTHER" id="PTHR11142">
    <property type="entry name" value="PSEUDOURIDYLATE SYNTHASE"/>
    <property type="match status" value="1"/>
</dbReference>